<dbReference type="Pfam" id="PF00092">
    <property type="entry name" value="VWA"/>
    <property type="match status" value="1"/>
</dbReference>
<feature type="signal peptide" evidence="1">
    <location>
        <begin position="1"/>
        <end position="24"/>
    </location>
</feature>
<dbReference type="CDD" id="cd00198">
    <property type="entry name" value="vWFA"/>
    <property type="match status" value="1"/>
</dbReference>
<feature type="chain" id="PRO_5046190660" evidence="1">
    <location>
        <begin position="25"/>
        <end position="656"/>
    </location>
</feature>
<dbReference type="SMART" id="SM00327">
    <property type="entry name" value="VWA"/>
    <property type="match status" value="1"/>
</dbReference>
<sequence length="656" mass="73082">MLRKSLLSLALGLPLAASATLAFADVRPLLQEGKQTLHQRVLTTPGCRLVERAGEHDGELQPTFSRFYVYQRSEDNGEVWLEVGPDSYGSISGWLPAACTVDWKMQLTLAFTNPANRGRLIFFEERDGLMTIFDDFEPSSQVAPLRAQLRRDGEAPGIVAQEPEYFVDLHEQFYLLPILEGEEIMTEAGFMTRLLRIASVSEADENEVENAPDDISAQLREFNAGVVFVIDSTISMGPYIERTREAVERIYQRIEQEELTERVRFGLISFRDSVDHAPDIEYVTRMYADPNEVEDGSDFMAQVADLREAQASTVGWEEDAYAGVMQAIDEVEWSNFGARYIVLITDASAIEGDSERSSTGLDADQVRLEAARHGIAVYTLHLKTPAGERRGDHAVAEGQYSNLSTFAGTGTSLYYPVDTGDVALFGQRVDALAAVITDQVHAAYLGEEAIGSALHAEDEAEEDPGEQRLRDELALIGHAMRLAYLGQTTGSQAPPVFEAWISDRDLIAQHQPTTEVRVLLTKGQLSDLSDTVGEILDAANAGLISPTDMFDRLRSVAAAMGADPNQLQQSEGQRLGELGLMGEYLEELPYQSEVLNLDEETWLSWDGLQQERFIRRLATKLRHYQRYNEDVDRWVTLAEGADPREDVYPVPLEMMP</sequence>
<dbReference type="Proteomes" id="UP001320272">
    <property type="component" value="Unassembled WGS sequence"/>
</dbReference>
<dbReference type="InterPro" id="IPR036465">
    <property type="entry name" value="vWFA_dom_sf"/>
</dbReference>
<evidence type="ECO:0000259" key="2">
    <source>
        <dbReference type="PROSITE" id="PS50234"/>
    </source>
</evidence>
<dbReference type="InterPro" id="IPR002035">
    <property type="entry name" value="VWF_A"/>
</dbReference>
<dbReference type="PANTHER" id="PTHR47763">
    <property type="entry name" value="ALPHA-PROTEIN KINASE VWKA"/>
    <property type="match status" value="1"/>
</dbReference>
<evidence type="ECO:0000256" key="1">
    <source>
        <dbReference type="SAM" id="SignalP"/>
    </source>
</evidence>
<dbReference type="EMBL" id="JABFTV010000009">
    <property type="protein sequence ID" value="MCE8025771.1"/>
    <property type="molecule type" value="Genomic_DNA"/>
</dbReference>
<name>A0ABS9AVJ0_9GAMM</name>
<dbReference type="PANTHER" id="PTHR47763:SF1">
    <property type="entry name" value="DUF659 DOMAIN-CONTAINING PROTEIN"/>
    <property type="match status" value="1"/>
</dbReference>
<proteinExistence type="predicted"/>
<feature type="domain" description="VWFA" evidence="2">
    <location>
        <begin position="225"/>
        <end position="440"/>
    </location>
</feature>
<keyword evidence="4" id="KW-1185">Reference proteome</keyword>
<dbReference type="Gene3D" id="3.40.50.410">
    <property type="entry name" value="von Willebrand factor, type A domain"/>
    <property type="match status" value="1"/>
</dbReference>
<comment type="caution">
    <text evidence="3">The sequence shown here is derived from an EMBL/GenBank/DDBJ whole genome shotgun (WGS) entry which is preliminary data.</text>
</comment>
<evidence type="ECO:0000313" key="3">
    <source>
        <dbReference type="EMBL" id="MCE8025771.1"/>
    </source>
</evidence>
<evidence type="ECO:0000313" key="4">
    <source>
        <dbReference type="Proteomes" id="UP001320272"/>
    </source>
</evidence>
<reference evidence="3 4" key="1">
    <citation type="journal article" date="2021" name="Front. Microbiol.">
        <title>Aerobic Denitrification and Heterotrophic Sulfur Oxidation in the Genus Halomonas Revealed by Six Novel Species Characterizations and Genome-Based Analysis.</title>
        <authorList>
            <person name="Wang L."/>
            <person name="Shao Z."/>
        </authorList>
    </citation>
    <scope>NUCLEOTIDE SEQUENCE [LARGE SCALE GENOMIC DNA]</scope>
    <source>
        <strain evidence="3 4">MCCC 1A11058</strain>
    </source>
</reference>
<organism evidence="3 4">
    <name type="scientific">Billgrantia aerodenitrificans</name>
    <dbReference type="NCBI Taxonomy" id="2733483"/>
    <lineage>
        <taxon>Bacteria</taxon>
        <taxon>Pseudomonadati</taxon>
        <taxon>Pseudomonadota</taxon>
        <taxon>Gammaproteobacteria</taxon>
        <taxon>Oceanospirillales</taxon>
        <taxon>Halomonadaceae</taxon>
        <taxon>Billgrantia</taxon>
    </lineage>
</organism>
<dbReference type="SUPFAM" id="SSF53300">
    <property type="entry name" value="vWA-like"/>
    <property type="match status" value="1"/>
</dbReference>
<dbReference type="InterPro" id="IPR052969">
    <property type="entry name" value="Thr-specific_kinase-like"/>
</dbReference>
<gene>
    <name evidence="3" type="ORF">HOP59_16705</name>
</gene>
<protein>
    <submittedName>
        <fullName evidence="3">VWA domain-containing protein</fullName>
    </submittedName>
</protein>
<dbReference type="PROSITE" id="PS50234">
    <property type="entry name" value="VWFA"/>
    <property type="match status" value="1"/>
</dbReference>
<accession>A0ABS9AVJ0</accession>
<keyword evidence="1" id="KW-0732">Signal</keyword>